<keyword evidence="14" id="KW-0175">Coiled coil</keyword>
<dbReference type="EMBL" id="CP017703">
    <property type="protein sequence ID" value="ASS91171.1"/>
    <property type="molecule type" value="Genomic_DNA"/>
</dbReference>
<gene>
    <name evidence="18" type="ORF">AP3564_13935</name>
</gene>
<dbReference type="FunFam" id="3.30.565.10:FF:000006">
    <property type="entry name" value="Sensor histidine kinase WalK"/>
    <property type="match status" value="1"/>
</dbReference>
<evidence type="ECO:0000256" key="6">
    <source>
        <dbReference type="ARBA" id="ARBA00022679"/>
    </source>
</evidence>
<evidence type="ECO:0000313" key="19">
    <source>
        <dbReference type="Proteomes" id="UP000214606"/>
    </source>
</evidence>
<dbReference type="Gene3D" id="3.30.565.10">
    <property type="entry name" value="Histidine kinase-like ATPase, C-terminal domain"/>
    <property type="match status" value="1"/>
</dbReference>
<proteinExistence type="predicted"/>
<keyword evidence="11 15" id="KW-1133">Transmembrane helix</keyword>
<dbReference type="InterPro" id="IPR036097">
    <property type="entry name" value="HisK_dim/P_sf"/>
</dbReference>
<dbReference type="GO" id="GO:0000155">
    <property type="term" value="F:phosphorelay sensor kinase activity"/>
    <property type="evidence" value="ECO:0007669"/>
    <property type="project" value="InterPro"/>
</dbReference>
<dbReference type="EC" id="2.7.13.3" evidence="3"/>
<dbReference type="SUPFAM" id="SSF158472">
    <property type="entry name" value="HAMP domain-like"/>
    <property type="match status" value="1"/>
</dbReference>
<dbReference type="SMART" id="SM00388">
    <property type="entry name" value="HisKA"/>
    <property type="match status" value="1"/>
</dbReference>
<dbReference type="GO" id="GO:0005524">
    <property type="term" value="F:ATP binding"/>
    <property type="evidence" value="ECO:0007669"/>
    <property type="project" value="UniProtKB-KW"/>
</dbReference>
<dbReference type="InterPro" id="IPR004358">
    <property type="entry name" value="Sig_transdc_His_kin-like_C"/>
</dbReference>
<comment type="catalytic activity">
    <reaction evidence="1">
        <text>ATP + protein L-histidine = ADP + protein N-phospho-L-histidine.</text>
        <dbReference type="EC" id="2.7.13.3"/>
    </reaction>
</comment>
<keyword evidence="10" id="KW-0067">ATP-binding</keyword>
<dbReference type="CDD" id="cd06225">
    <property type="entry name" value="HAMP"/>
    <property type="match status" value="1"/>
</dbReference>
<keyword evidence="6" id="KW-0808">Transferase</keyword>
<keyword evidence="7 15" id="KW-0812">Transmembrane</keyword>
<evidence type="ECO:0000256" key="10">
    <source>
        <dbReference type="ARBA" id="ARBA00022840"/>
    </source>
</evidence>
<dbReference type="InterPro" id="IPR003661">
    <property type="entry name" value="HisK_dim/P_dom"/>
</dbReference>
<evidence type="ECO:0000256" key="4">
    <source>
        <dbReference type="ARBA" id="ARBA00022475"/>
    </source>
</evidence>
<evidence type="ECO:0000256" key="9">
    <source>
        <dbReference type="ARBA" id="ARBA00022777"/>
    </source>
</evidence>
<feature type="transmembrane region" description="Helical" evidence="15">
    <location>
        <begin position="69"/>
        <end position="88"/>
    </location>
</feature>
<dbReference type="SUPFAM" id="SSF47384">
    <property type="entry name" value="Homodimeric domain of signal transducing histidine kinase"/>
    <property type="match status" value="1"/>
</dbReference>
<dbReference type="InterPro" id="IPR005467">
    <property type="entry name" value="His_kinase_dom"/>
</dbReference>
<dbReference type="AlphaFoldDB" id="A0A223E7J6"/>
<dbReference type="CDD" id="cd00082">
    <property type="entry name" value="HisKA"/>
    <property type="match status" value="1"/>
</dbReference>
<feature type="domain" description="Histidine kinase" evidence="16">
    <location>
        <begin position="150"/>
        <end position="364"/>
    </location>
</feature>
<protein>
    <recommendedName>
        <fullName evidence="3">histidine kinase</fullName>
        <ecNumber evidence="3">2.7.13.3</ecNumber>
    </recommendedName>
</protein>
<organism evidence="18 19">
    <name type="scientific">Aeribacillus pallidus</name>
    <dbReference type="NCBI Taxonomy" id="33936"/>
    <lineage>
        <taxon>Bacteria</taxon>
        <taxon>Bacillati</taxon>
        <taxon>Bacillota</taxon>
        <taxon>Bacilli</taxon>
        <taxon>Bacillales</taxon>
        <taxon>Bacillaceae</taxon>
        <taxon>Aeribacillus</taxon>
    </lineage>
</organism>
<evidence type="ECO:0000256" key="2">
    <source>
        <dbReference type="ARBA" id="ARBA00004651"/>
    </source>
</evidence>
<dbReference type="PANTHER" id="PTHR45528">
    <property type="entry name" value="SENSOR HISTIDINE KINASE CPXA"/>
    <property type="match status" value="1"/>
</dbReference>
<feature type="coiled-coil region" evidence="14">
    <location>
        <begin position="123"/>
        <end position="150"/>
    </location>
</feature>
<evidence type="ECO:0000259" key="16">
    <source>
        <dbReference type="PROSITE" id="PS50109"/>
    </source>
</evidence>
<evidence type="ECO:0000313" key="18">
    <source>
        <dbReference type="EMBL" id="ASS91171.1"/>
    </source>
</evidence>
<feature type="domain" description="HAMP" evidence="17">
    <location>
        <begin position="90"/>
        <end position="142"/>
    </location>
</feature>
<dbReference type="CDD" id="cd00075">
    <property type="entry name" value="HATPase"/>
    <property type="match status" value="1"/>
</dbReference>
<sequence length="371" mass="42821">MLRLKLKTLQEKLYSRIFWKLITINLLVIGSVIWLTGVSVNDFACLLVNQFNMVGEARKEFFNSTMEYYLIRTSIIAVIVAAVLHYYLTRKVVAPLQKLVQSTKKLSSGQYPQLLEAASKDEIGELTKNFNQLIIRLKKMEEAKKNMINDMAHELRTPLTNLNGYLEGLSQGVLKGDESLFQSLYEESVRLTRMVNQLDQLTEWEYKHLHHFELKDKVDIKPFIEECVKLFQLDLEQRGISYIVCIEEAQVLVDRDGLKQVMNNLIQNAIQYKIGDGDICIYGREEEGMYKVTVQGEGEPIPEEKREWLFERFYRVDSARSRNTGGTGLGLSIVKKIIERHMGEVGMYSEGNTHSFWFTIPLASRKLDSSN</sequence>
<dbReference type="PANTHER" id="PTHR45528:SF1">
    <property type="entry name" value="SENSOR HISTIDINE KINASE CPXA"/>
    <property type="match status" value="1"/>
</dbReference>
<dbReference type="PROSITE" id="PS50109">
    <property type="entry name" value="HIS_KIN"/>
    <property type="match status" value="1"/>
</dbReference>
<dbReference type="InterPro" id="IPR050398">
    <property type="entry name" value="HssS/ArlS-like"/>
</dbReference>
<dbReference type="Proteomes" id="UP000214606">
    <property type="component" value="Chromosome"/>
</dbReference>
<dbReference type="SMART" id="SM00387">
    <property type="entry name" value="HATPase_c"/>
    <property type="match status" value="1"/>
</dbReference>
<dbReference type="PRINTS" id="PR00344">
    <property type="entry name" value="BCTRLSENSOR"/>
</dbReference>
<evidence type="ECO:0000256" key="3">
    <source>
        <dbReference type="ARBA" id="ARBA00012438"/>
    </source>
</evidence>
<evidence type="ECO:0000256" key="5">
    <source>
        <dbReference type="ARBA" id="ARBA00022553"/>
    </source>
</evidence>
<dbReference type="SMART" id="SM00304">
    <property type="entry name" value="HAMP"/>
    <property type="match status" value="1"/>
</dbReference>
<evidence type="ECO:0000256" key="15">
    <source>
        <dbReference type="SAM" id="Phobius"/>
    </source>
</evidence>
<evidence type="ECO:0000256" key="1">
    <source>
        <dbReference type="ARBA" id="ARBA00000085"/>
    </source>
</evidence>
<reference evidence="18 19" key="1">
    <citation type="submission" date="2016-10" db="EMBL/GenBank/DDBJ databases">
        <title>The whole genome sequencing and assembly of Aeribacillus pallidus KCTC3564 strain.</title>
        <authorList>
            <person name="Lee Y.-J."/>
            <person name="Park M.-K."/>
            <person name="Yi H."/>
            <person name="Bahn Y.-S."/>
            <person name="Kim J.F."/>
            <person name="Lee D.-W."/>
        </authorList>
    </citation>
    <scope>NUCLEOTIDE SEQUENCE [LARGE SCALE GENOMIC DNA]</scope>
    <source>
        <strain evidence="18 19">KCTC3564</strain>
    </source>
</reference>
<feature type="transmembrane region" description="Helical" evidence="15">
    <location>
        <begin position="21"/>
        <end position="49"/>
    </location>
</feature>
<name>A0A223E7J6_9BACI</name>
<keyword evidence="4" id="KW-1003">Cell membrane</keyword>
<dbReference type="Gene3D" id="6.10.340.10">
    <property type="match status" value="1"/>
</dbReference>
<evidence type="ECO:0000256" key="11">
    <source>
        <dbReference type="ARBA" id="ARBA00022989"/>
    </source>
</evidence>
<dbReference type="Pfam" id="PF00512">
    <property type="entry name" value="HisKA"/>
    <property type="match status" value="1"/>
</dbReference>
<dbReference type="InterPro" id="IPR036890">
    <property type="entry name" value="HATPase_C_sf"/>
</dbReference>
<evidence type="ECO:0000256" key="14">
    <source>
        <dbReference type="SAM" id="Coils"/>
    </source>
</evidence>
<dbReference type="Pfam" id="PF02518">
    <property type="entry name" value="HATPase_c"/>
    <property type="match status" value="1"/>
</dbReference>
<evidence type="ECO:0000256" key="12">
    <source>
        <dbReference type="ARBA" id="ARBA00023012"/>
    </source>
</evidence>
<dbReference type="KEGG" id="apak:AP3564_13935"/>
<evidence type="ECO:0000259" key="17">
    <source>
        <dbReference type="PROSITE" id="PS50885"/>
    </source>
</evidence>
<comment type="subcellular location">
    <subcellularLocation>
        <location evidence="2">Cell membrane</location>
        <topology evidence="2">Multi-pass membrane protein</topology>
    </subcellularLocation>
</comment>
<dbReference type="Gene3D" id="1.10.287.130">
    <property type="match status" value="1"/>
</dbReference>
<keyword evidence="5" id="KW-0597">Phosphoprotein</keyword>
<evidence type="ECO:0000256" key="8">
    <source>
        <dbReference type="ARBA" id="ARBA00022741"/>
    </source>
</evidence>
<dbReference type="GO" id="GO:0005886">
    <property type="term" value="C:plasma membrane"/>
    <property type="evidence" value="ECO:0007669"/>
    <property type="project" value="UniProtKB-SubCell"/>
</dbReference>
<accession>A0A223E7J6</accession>
<keyword evidence="9" id="KW-0418">Kinase</keyword>
<keyword evidence="12" id="KW-0902">Two-component regulatory system</keyword>
<dbReference type="InterPro" id="IPR003660">
    <property type="entry name" value="HAMP_dom"/>
</dbReference>
<dbReference type="SUPFAM" id="SSF55874">
    <property type="entry name" value="ATPase domain of HSP90 chaperone/DNA topoisomerase II/histidine kinase"/>
    <property type="match status" value="1"/>
</dbReference>
<dbReference type="RefSeq" id="WP_157727954.1">
    <property type="nucleotide sequence ID" value="NZ_CP017703.1"/>
</dbReference>
<keyword evidence="8" id="KW-0547">Nucleotide-binding</keyword>
<evidence type="ECO:0000256" key="7">
    <source>
        <dbReference type="ARBA" id="ARBA00022692"/>
    </source>
</evidence>
<evidence type="ECO:0000256" key="13">
    <source>
        <dbReference type="ARBA" id="ARBA00023136"/>
    </source>
</evidence>
<dbReference type="PROSITE" id="PS50885">
    <property type="entry name" value="HAMP"/>
    <property type="match status" value="1"/>
</dbReference>
<keyword evidence="13 15" id="KW-0472">Membrane</keyword>
<dbReference type="Pfam" id="PF00672">
    <property type="entry name" value="HAMP"/>
    <property type="match status" value="1"/>
</dbReference>
<dbReference type="InterPro" id="IPR003594">
    <property type="entry name" value="HATPase_dom"/>
</dbReference>